<evidence type="ECO:0000256" key="2">
    <source>
        <dbReference type="ARBA" id="ARBA00009975"/>
    </source>
</evidence>
<dbReference type="GO" id="GO:0050661">
    <property type="term" value="F:NADP binding"/>
    <property type="evidence" value="ECO:0007669"/>
    <property type="project" value="UniProtKB-UniRule"/>
</dbReference>
<evidence type="ECO:0000313" key="12">
    <source>
        <dbReference type="Proteomes" id="UP000198885"/>
    </source>
</evidence>
<dbReference type="PROSITE" id="PS00069">
    <property type="entry name" value="G6P_DEHYDROGENASE"/>
    <property type="match status" value="1"/>
</dbReference>
<dbReference type="GO" id="GO:0004345">
    <property type="term" value="F:glucose-6-phosphate dehydrogenase activity"/>
    <property type="evidence" value="ECO:0007669"/>
    <property type="project" value="UniProtKB-UniRule"/>
</dbReference>
<feature type="domain" description="Glucose-6-phosphate dehydrogenase C-terminal" evidence="10">
    <location>
        <begin position="189"/>
        <end position="480"/>
    </location>
</feature>
<feature type="region of interest" description="Disordered" evidence="8">
    <location>
        <begin position="451"/>
        <end position="472"/>
    </location>
</feature>
<evidence type="ECO:0000256" key="6">
    <source>
        <dbReference type="ARBA" id="ARBA00023277"/>
    </source>
</evidence>
<feature type="binding site" evidence="7">
    <location>
        <position position="178"/>
    </location>
    <ligand>
        <name>substrate</name>
    </ligand>
</feature>
<dbReference type="OrthoDB" id="9802739at2"/>
<evidence type="ECO:0000313" key="11">
    <source>
        <dbReference type="EMBL" id="SER96518.1"/>
    </source>
</evidence>
<evidence type="ECO:0000259" key="10">
    <source>
        <dbReference type="Pfam" id="PF02781"/>
    </source>
</evidence>
<feature type="domain" description="Glucose-6-phosphate dehydrogenase NAD-binding" evidence="9">
    <location>
        <begin position="14"/>
        <end position="187"/>
    </location>
</feature>
<dbReference type="InterPro" id="IPR001282">
    <property type="entry name" value="G6P_DH"/>
</dbReference>
<evidence type="ECO:0000256" key="5">
    <source>
        <dbReference type="ARBA" id="ARBA00023002"/>
    </source>
</evidence>
<dbReference type="SUPFAM" id="SSF55347">
    <property type="entry name" value="Glyceraldehyde-3-phosphate dehydrogenase-like, C-terminal domain"/>
    <property type="match status" value="1"/>
</dbReference>
<comment type="similarity">
    <text evidence="2 7">Belongs to the glucose-6-phosphate dehydrogenase family.</text>
</comment>
<dbReference type="InterPro" id="IPR022674">
    <property type="entry name" value="G6P_DH_NAD-bd"/>
</dbReference>
<accession>A0A1H9THB7</accession>
<feature type="binding site" evidence="7">
    <location>
        <position position="235"/>
    </location>
    <ligand>
        <name>substrate</name>
    </ligand>
</feature>
<dbReference type="PANTHER" id="PTHR23429">
    <property type="entry name" value="GLUCOSE-6-PHOSPHATE 1-DEHYDROGENASE G6PD"/>
    <property type="match status" value="1"/>
</dbReference>
<dbReference type="InterPro" id="IPR019796">
    <property type="entry name" value="G6P_DH_AS"/>
</dbReference>
<keyword evidence="12" id="KW-1185">Reference proteome</keyword>
<dbReference type="HAMAP" id="MF_00966">
    <property type="entry name" value="G6PD"/>
    <property type="match status" value="1"/>
</dbReference>
<dbReference type="UniPathway" id="UPA00115">
    <property type="reaction ID" value="UER00408"/>
</dbReference>
<dbReference type="EC" id="1.1.1.49" evidence="7"/>
<keyword evidence="4 7" id="KW-0521">NADP</keyword>
<dbReference type="STRING" id="641238.SAMN04490244_104184"/>
<evidence type="ECO:0000256" key="4">
    <source>
        <dbReference type="ARBA" id="ARBA00022857"/>
    </source>
</evidence>
<protein>
    <recommendedName>
        <fullName evidence="7">Glucose-6-phosphate 1-dehydrogenase</fullName>
        <shortName evidence="7">G6PD</shortName>
        <ecNumber evidence="7">1.1.1.49</ecNumber>
    </recommendedName>
</protein>
<feature type="binding site" evidence="7">
    <location>
        <position position="148"/>
    </location>
    <ligand>
        <name>NADP(+)</name>
        <dbReference type="ChEBI" id="CHEBI:58349"/>
    </ligand>
</feature>
<dbReference type="NCBIfam" id="TIGR00871">
    <property type="entry name" value="zwf"/>
    <property type="match status" value="1"/>
</dbReference>
<comment type="caution">
    <text evidence="7">Lacks conserved residue(s) required for the propagation of feature annotation.</text>
</comment>
<sequence length="484" mass="54587">MVSRVIPVDRFDLVIFGGTGDLARRKILPGLFRRFMAGQMPEGSRIIGAARSELDDQAYRDMAREALEEFIDKDRRPKECVDAFIEQIHYVAIDATGTGGWSELAQTMSSDTVRAFYFSVAPSLFGALAERLHEHNIADSQSRIVVEKPFGRDLETARTLNRTLAQHFDETQIYRIDHYLGKETVQNLMAVRFGNVLFEPLWNSQYVDHIQITVAETVGVGGRGAYYDKSGAMRDMVQNHLMQLLCLIAMEPPSRFDPDAVRDEKLKVIRALEPVAPHDIVRGQYDAFNGAPSYREDVEDPQSLTESFIAMKLHVSNWRWAGTPFYLRTGKKLRARTSEIAVVFKDAPHSIFGQAEKAHRNILTIRLQPNEGMTLGVTIKEPGPGGMRLIDVPLDMSFADALGPEAGEVPDAYERLIMDVIRGNQTLFMRGDEVEAAWAWTDPIIEGWEARGDAPKPYEPGTSGPEDAQILIHREGRRWREIKE</sequence>
<comment type="catalytic activity">
    <reaction evidence="7">
        <text>D-glucose 6-phosphate + NADP(+) = 6-phospho-D-glucono-1,5-lactone + NADPH + H(+)</text>
        <dbReference type="Rhea" id="RHEA:15841"/>
        <dbReference type="ChEBI" id="CHEBI:15378"/>
        <dbReference type="ChEBI" id="CHEBI:57783"/>
        <dbReference type="ChEBI" id="CHEBI:57955"/>
        <dbReference type="ChEBI" id="CHEBI:58349"/>
        <dbReference type="ChEBI" id="CHEBI:61548"/>
        <dbReference type="EC" id="1.1.1.49"/>
    </reaction>
</comment>
<evidence type="ECO:0000256" key="1">
    <source>
        <dbReference type="ARBA" id="ARBA00004937"/>
    </source>
</evidence>
<proteinExistence type="inferred from homology"/>
<keyword evidence="5 7" id="KW-0560">Oxidoreductase</keyword>
<comment type="function">
    <text evidence="7">Catalyzes the oxidation of glucose 6-phosphate to 6-phosphogluconolactone.</text>
</comment>
<dbReference type="Proteomes" id="UP000198885">
    <property type="component" value="Unassembled WGS sequence"/>
</dbReference>
<dbReference type="InterPro" id="IPR036291">
    <property type="entry name" value="NAD(P)-bd_dom_sf"/>
</dbReference>
<dbReference type="Gene3D" id="3.30.360.10">
    <property type="entry name" value="Dihydrodipicolinate Reductase, domain 2"/>
    <property type="match status" value="1"/>
</dbReference>
<dbReference type="PANTHER" id="PTHR23429:SF0">
    <property type="entry name" value="GLUCOSE-6-PHOSPHATE 1-DEHYDROGENASE"/>
    <property type="match status" value="1"/>
</dbReference>
<evidence type="ECO:0000256" key="3">
    <source>
        <dbReference type="ARBA" id="ARBA00022526"/>
    </source>
</evidence>
<name>A0A1H9THB7_9RHOB</name>
<evidence type="ECO:0000256" key="8">
    <source>
        <dbReference type="SAM" id="MobiDB-lite"/>
    </source>
</evidence>
<dbReference type="PIRSF" id="PIRSF000110">
    <property type="entry name" value="G6PD"/>
    <property type="match status" value="1"/>
</dbReference>
<dbReference type="RefSeq" id="WP_092691682.1">
    <property type="nucleotide sequence ID" value="NZ_CBDDGO010000004.1"/>
</dbReference>
<dbReference type="Gene3D" id="3.40.50.720">
    <property type="entry name" value="NAD(P)-binding Rossmann-like Domain"/>
    <property type="match status" value="1"/>
</dbReference>
<feature type="binding site" evidence="7">
    <location>
        <position position="331"/>
    </location>
    <ligand>
        <name>substrate</name>
    </ligand>
</feature>
<feature type="active site" description="Proton acceptor" evidence="7">
    <location>
        <position position="240"/>
    </location>
</feature>
<organism evidence="11 12">
    <name type="scientific">Tranquillimonas rosea</name>
    <dbReference type="NCBI Taxonomy" id="641238"/>
    <lineage>
        <taxon>Bacteria</taxon>
        <taxon>Pseudomonadati</taxon>
        <taxon>Pseudomonadota</taxon>
        <taxon>Alphaproteobacteria</taxon>
        <taxon>Rhodobacterales</taxon>
        <taxon>Roseobacteraceae</taxon>
        <taxon>Tranquillimonas</taxon>
    </lineage>
</organism>
<dbReference type="GO" id="GO:0006006">
    <property type="term" value="P:glucose metabolic process"/>
    <property type="evidence" value="ECO:0007669"/>
    <property type="project" value="UniProtKB-KW"/>
</dbReference>
<evidence type="ECO:0000256" key="7">
    <source>
        <dbReference type="HAMAP-Rule" id="MF_00966"/>
    </source>
</evidence>
<dbReference type="SUPFAM" id="SSF51735">
    <property type="entry name" value="NAD(P)-binding Rossmann-fold domains"/>
    <property type="match status" value="1"/>
</dbReference>
<feature type="binding site" evidence="7">
    <location>
        <position position="216"/>
    </location>
    <ligand>
        <name>substrate</name>
    </ligand>
</feature>
<keyword evidence="6 7" id="KW-0119">Carbohydrate metabolism</keyword>
<dbReference type="InterPro" id="IPR022675">
    <property type="entry name" value="G6P_DH_C"/>
</dbReference>
<dbReference type="Pfam" id="PF02781">
    <property type="entry name" value="G6PD_C"/>
    <property type="match status" value="1"/>
</dbReference>
<dbReference type="AlphaFoldDB" id="A0A1H9THB7"/>
<keyword evidence="3 7" id="KW-0313">Glucose metabolism</keyword>
<feature type="binding site" evidence="7">
    <location>
        <begin position="17"/>
        <end position="24"/>
    </location>
    <ligand>
        <name>NADP(+)</name>
        <dbReference type="ChEBI" id="CHEBI:58349"/>
    </ligand>
</feature>
<comment type="pathway">
    <text evidence="1 7">Carbohydrate degradation; pentose phosphate pathway; D-ribulose 5-phosphate from D-glucose 6-phosphate (oxidative stage): step 1/3.</text>
</comment>
<dbReference type="GO" id="GO:0009051">
    <property type="term" value="P:pentose-phosphate shunt, oxidative branch"/>
    <property type="evidence" value="ECO:0007669"/>
    <property type="project" value="TreeGrafter"/>
</dbReference>
<dbReference type="PRINTS" id="PR00079">
    <property type="entry name" value="G6PDHDRGNASE"/>
</dbReference>
<feature type="binding site" evidence="7">
    <location>
        <position position="51"/>
    </location>
    <ligand>
        <name>NADP(+)</name>
        <dbReference type="ChEBI" id="CHEBI:58349"/>
    </ligand>
</feature>
<dbReference type="EMBL" id="FOGU01000004">
    <property type="protein sequence ID" value="SER96518.1"/>
    <property type="molecule type" value="Genomic_DNA"/>
</dbReference>
<evidence type="ECO:0000259" key="9">
    <source>
        <dbReference type="Pfam" id="PF00479"/>
    </source>
</evidence>
<dbReference type="Pfam" id="PF00479">
    <property type="entry name" value="G6PD_N"/>
    <property type="match status" value="1"/>
</dbReference>
<dbReference type="GO" id="GO:0005829">
    <property type="term" value="C:cytosol"/>
    <property type="evidence" value="ECO:0007669"/>
    <property type="project" value="TreeGrafter"/>
</dbReference>
<reference evidence="11 12" key="1">
    <citation type="submission" date="2016-10" db="EMBL/GenBank/DDBJ databases">
        <authorList>
            <person name="de Groot N.N."/>
        </authorList>
    </citation>
    <scope>NUCLEOTIDE SEQUENCE [LARGE SCALE GENOMIC DNA]</scope>
    <source>
        <strain evidence="11 12">DSM 23042</strain>
    </source>
</reference>
<gene>
    <name evidence="7" type="primary">zwf</name>
    <name evidence="11" type="ORF">SAMN04490244_104184</name>
</gene>
<feature type="binding site" evidence="7">
    <location>
        <position position="182"/>
    </location>
    <ligand>
        <name>substrate</name>
    </ligand>
</feature>